<dbReference type="PRINTS" id="PR00024">
    <property type="entry name" value="HOMEOBOX"/>
</dbReference>
<evidence type="ECO:0000256" key="5">
    <source>
        <dbReference type="ARBA" id="ARBA00023242"/>
    </source>
</evidence>
<feature type="compositionally biased region" description="Low complexity" evidence="8">
    <location>
        <begin position="222"/>
        <end position="239"/>
    </location>
</feature>
<accession>A0A1D1V251</accession>
<keyword evidence="5 6" id="KW-0539">Nucleus</keyword>
<dbReference type="OrthoDB" id="6159439at2759"/>
<dbReference type="Pfam" id="PF00046">
    <property type="entry name" value="Homeodomain"/>
    <property type="match status" value="1"/>
</dbReference>
<organism evidence="10 11">
    <name type="scientific">Ramazzottius varieornatus</name>
    <name type="common">Water bear</name>
    <name type="synonym">Tardigrade</name>
    <dbReference type="NCBI Taxonomy" id="947166"/>
    <lineage>
        <taxon>Eukaryota</taxon>
        <taxon>Metazoa</taxon>
        <taxon>Ecdysozoa</taxon>
        <taxon>Tardigrada</taxon>
        <taxon>Eutardigrada</taxon>
        <taxon>Parachela</taxon>
        <taxon>Hypsibioidea</taxon>
        <taxon>Ramazzottiidae</taxon>
        <taxon>Ramazzottius</taxon>
    </lineage>
</organism>
<keyword evidence="4 6" id="KW-0371">Homeobox</keyword>
<sequence>MSDPRMTLGAPNFPLSHHHPFANHTVASSHHNMTHGQEAGALSSAFSATTHAWPYSGYPTVSSHGSSINTASAMDPFSGYGLTGNAYIDDRNRQYLAASSTGMGSTCGTFGGDPFREYRMAAAAGGVGTTNAFFPSSVDSFSTALDWTSQMSMRKKRKPYTKYQNLELEKEYLYSQYITKQKRWELSKSLNLTERQVKIWFQNRRMKQKKTDRRISHAMHKSGSGTSSHSRSGSSQSAGTNVAKSEYH</sequence>
<evidence type="ECO:0000313" key="10">
    <source>
        <dbReference type="EMBL" id="GAU92538.1"/>
    </source>
</evidence>
<evidence type="ECO:0000256" key="3">
    <source>
        <dbReference type="ARBA" id="ARBA00023125"/>
    </source>
</evidence>
<feature type="compositionally biased region" description="Basic residues" evidence="8">
    <location>
        <begin position="205"/>
        <end position="220"/>
    </location>
</feature>
<name>A0A1D1V251_RAMVA</name>
<comment type="similarity">
    <text evidence="2">Belongs to the Abd-B homeobox family.</text>
</comment>
<evidence type="ECO:0000256" key="8">
    <source>
        <dbReference type="SAM" id="MobiDB-lite"/>
    </source>
</evidence>
<dbReference type="Proteomes" id="UP000186922">
    <property type="component" value="Unassembled WGS sequence"/>
</dbReference>
<comment type="caution">
    <text evidence="10">The sequence shown here is derived from an EMBL/GenBank/DDBJ whole genome shotgun (WGS) entry which is preliminary data.</text>
</comment>
<gene>
    <name evidence="10" type="primary">RvY_04607-1</name>
    <name evidence="10" type="synonym">RvY_04607.1</name>
    <name evidence="10" type="ORF">RvY_04607</name>
</gene>
<proteinExistence type="inferred from homology"/>
<dbReference type="SMART" id="SM00389">
    <property type="entry name" value="HOX"/>
    <property type="match status" value="1"/>
</dbReference>
<dbReference type="PANTHER" id="PTHR45874:SF4">
    <property type="entry name" value="HOMEOBOX PROTEIN ABDOMINAL-B"/>
    <property type="match status" value="1"/>
</dbReference>
<dbReference type="InterPro" id="IPR009057">
    <property type="entry name" value="Homeodomain-like_sf"/>
</dbReference>
<evidence type="ECO:0000256" key="4">
    <source>
        <dbReference type="ARBA" id="ARBA00023155"/>
    </source>
</evidence>
<dbReference type="EMBL" id="BDGG01000002">
    <property type="protein sequence ID" value="GAU92538.1"/>
    <property type="molecule type" value="Genomic_DNA"/>
</dbReference>
<protein>
    <submittedName>
        <fullName evidence="10">HOX abdB</fullName>
    </submittedName>
</protein>
<dbReference type="SUPFAM" id="SSF46689">
    <property type="entry name" value="Homeodomain-like"/>
    <property type="match status" value="1"/>
</dbReference>
<dbReference type="InterPro" id="IPR017970">
    <property type="entry name" value="Homeobox_CS"/>
</dbReference>
<feature type="domain" description="Homeobox" evidence="9">
    <location>
        <begin position="151"/>
        <end position="211"/>
    </location>
</feature>
<dbReference type="PANTHER" id="PTHR45874">
    <property type="entry name" value="HOMEOBOX PROTEIN ABDOMINAL-B"/>
    <property type="match status" value="1"/>
</dbReference>
<evidence type="ECO:0000256" key="1">
    <source>
        <dbReference type="ARBA" id="ARBA00004123"/>
    </source>
</evidence>
<dbReference type="PROSITE" id="PS50071">
    <property type="entry name" value="HOMEOBOX_2"/>
    <property type="match status" value="1"/>
</dbReference>
<dbReference type="InterPro" id="IPR001356">
    <property type="entry name" value="HD"/>
</dbReference>
<feature type="region of interest" description="Disordered" evidence="8">
    <location>
        <begin position="205"/>
        <end position="248"/>
    </location>
</feature>
<evidence type="ECO:0000313" key="11">
    <source>
        <dbReference type="Proteomes" id="UP000186922"/>
    </source>
</evidence>
<dbReference type="STRING" id="947166.A0A1D1V251"/>
<dbReference type="CDD" id="cd00086">
    <property type="entry name" value="homeodomain"/>
    <property type="match status" value="1"/>
</dbReference>
<reference evidence="10 11" key="1">
    <citation type="journal article" date="2016" name="Nat. Commun.">
        <title>Extremotolerant tardigrade genome and improved radiotolerance of human cultured cells by tardigrade-unique protein.</title>
        <authorList>
            <person name="Hashimoto T."/>
            <person name="Horikawa D.D."/>
            <person name="Saito Y."/>
            <person name="Kuwahara H."/>
            <person name="Kozuka-Hata H."/>
            <person name="Shin-I T."/>
            <person name="Minakuchi Y."/>
            <person name="Ohishi K."/>
            <person name="Motoyama A."/>
            <person name="Aizu T."/>
            <person name="Enomoto A."/>
            <person name="Kondo K."/>
            <person name="Tanaka S."/>
            <person name="Hara Y."/>
            <person name="Koshikawa S."/>
            <person name="Sagara H."/>
            <person name="Miura T."/>
            <person name="Yokobori S."/>
            <person name="Miyagawa K."/>
            <person name="Suzuki Y."/>
            <person name="Kubo T."/>
            <person name="Oyama M."/>
            <person name="Kohara Y."/>
            <person name="Fujiyama A."/>
            <person name="Arakawa K."/>
            <person name="Katayama T."/>
            <person name="Toyoda A."/>
            <person name="Kunieda T."/>
        </authorList>
    </citation>
    <scope>NUCLEOTIDE SEQUENCE [LARGE SCALE GENOMIC DNA]</scope>
    <source>
        <strain evidence="10 11">YOKOZUNA-1</strain>
    </source>
</reference>
<dbReference type="GO" id="GO:0000981">
    <property type="term" value="F:DNA-binding transcription factor activity, RNA polymerase II-specific"/>
    <property type="evidence" value="ECO:0007669"/>
    <property type="project" value="InterPro"/>
</dbReference>
<comment type="subcellular location">
    <subcellularLocation>
        <location evidence="1 6 7">Nucleus</location>
    </subcellularLocation>
</comment>
<evidence type="ECO:0000256" key="2">
    <source>
        <dbReference type="ARBA" id="ARBA00006317"/>
    </source>
</evidence>
<dbReference type="InterPro" id="IPR020479">
    <property type="entry name" value="HD_metazoa"/>
</dbReference>
<feature type="DNA-binding region" description="Homeobox" evidence="6">
    <location>
        <begin position="153"/>
        <end position="212"/>
    </location>
</feature>
<dbReference type="AlphaFoldDB" id="A0A1D1V251"/>
<dbReference type="GO" id="GO:0005634">
    <property type="term" value="C:nucleus"/>
    <property type="evidence" value="ECO:0007669"/>
    <property type="project" value="UniProtKB-SubCell"/>
</dbReference>
<keyword evidence="11" id="KW-1185">Reference proteome</keyword>
<evidence type="ECO:0000256" key="6">
    <source>
        <dbReference type="PROSITE-ProRule" id="PRU00108"/>
    </source>
</evidence>
<dbReference type="Gene3D" id="1.10.10.60">
    <property type="entry name" value="Homeodomain-like"/>
    <property type="match status" value="1"/>
</dbReference>
<evidence type="ECO:0000259" key="9">
    <source>
        <dbReference type="PROSITE" id="PS50071"/>
    </source>
</evidence>
<keyword evidence="3 6" id="KW-0238">DNA-binding</keyword>
<dbReference type="GO" id="GO:0000978">
    <property type="term" value="F:RNA polymerase II cis-regulatory region sequence-specific DNA binding"/>
    <property type="evidence" value="ECO:0007669"/>
    <property type="project" value="TreeGrafter"/>
</dbReference>
<evidence type="ECO:0000256" key="7">
    <source>
        <dbReference type="RuleBase" id="RU000682"/>
    </source>
</evidence>
<dbReference type="InterPro" id="IPR046333">
    <property type="entry name" value="HXA10/ABDB-like"/>
</dbReference>
<dbReference type="PROSITE" id="PS00027">
    <property type="entry name" value="HOMEOBOX_1"/>
    <property type="match status" value="1"/>
</dbReference>